<gene>
    <name evidence="1" type="ORF">SLEP1_g47874</name>
</gene>
<dbReference type="AlphaFoldDB" id="A0AAV5LUQ3"/>
<dbReference type="EMBL" id="BPVZ01000139">
    <property type="protein sequence ID" value="GKV40207.1"/>
    <property type="molecule type" value="Genomic_DNA"/>
</dbReference>
<evidence type="ECO:0000313" key="1">
    <source>
        <dbReference type="EMBL" id="GKV40207.1"/>
    </source>
</evidence>
<dbReference type="Proteomes" id="UP001054252">
    <property type="component" value="Unassembled WGS sequence"/>
</dbReference>
<protein>
    <submittedName>
        <fullName evidence="1">Uncharacterized protein</fullName>
    </submittedName>
</protein>
<evidence type="ECO:0000313" key="2">
    <source>
        <dbReference type="Proteomes" id="UP001054252"/>
    </source>
</evidence>
<name>A0AAV5LUQ3_9ROSI</name>
<reference evidence="1 2" key="1">
    <citation type="journal article" date="2021" name="Commun. Biol.">
        <title>The genome of Shorea leprosula (Dipterocarpaceae) highlights the ecological relevance of drought in aseasonal tropical rainforests.</title>
        <authorList>
            <person name="Ng K.K.S."/>
            <person name="Kobayashi M.J."/>
            <person name="Fawcett J.A."/>
            <person name="Hatakeyama M."/>
            <person name="Paape T."/>
            <person name="Ng C.H."/>
            <person name="Ang C.C."/>
            <person name="Tnah L.H."/>
            <person name="Lee C.T."/>
            <person name="Nishiyama T."/>
            <person name="Sese J."/>
            <person name="O'Brien M.J."/>
            <person name="Copetti D."/>
            <person name="Mohd Noor M.I."/>
            <person name="Ong R.C."/>
            <person name="Putra M."/>
            <person name="Sireger I.Z."/>
            <person name="Indrioko S."/>
            <person name="Kosugi Y."/>
            <person name="Izuno A."/>
            <person name="Isagi Y."/>
            <person name="Lee S.L."/>
            <person name="Shimizu K.K."/>
        </authorList>
    </citation>
    <scope>NUCLEOTIDE SEQUENCE [LARGE SCALE GENOMIC DNA]</scope>
    <source>
        <strain evidence="1">214</strain>
    </source>
</reference>
<organism evidence="1 2">
    <name type="scientific">Rubroshorea leprosula</name>
    <dbReference type="NCBI Taxonomy" id="152421"/>
    <lineage>
        <taxon>Eukaryota</taxon>
        <taxon>Viridiplantae</taxon>
        <taxon>Streptophyta</taxon>
        <taxon>Embryophyta</taxon>
        <taxon>Tracheophyta</taxon>
        <taxon>Spermatophyta</taxon>
        <taxon>Magnoliopsida</taxon>
        <taxon>eudicotyledons</taxon>
        <taxon>Gunneridae</taxon>
        <taxon>Pentapetalae</taxon>
        <taxon>rosids</taxon>
        <taxon>malvids</taxon>
        <taxon>Malvales</taxon>
        <taxon>Dipterocarpaceae</taxon>
        <taxon>Rubroshorea</taxon>
    </lineage>
</organism>
<accession>A0AAV5LUQ3</accession>
<proteinExistence type="predicted"/>
<keyword evidence="2" id="KW-1185">Reference proteome</keyword>
<sequence>MDFRLAKSTSIRSFLLHCAGSYPITAESSARALASCTLQPTLPLSLGHARLLHLSTFRYTLLKVADRRHLNLSSQEKGVYKCKRKFVAHSARRTCWIRVEKKREIKVGLSNEGDKCKKLVIGIVLRFVVKVPFSGSVYPCCSIPLIMKMLTLLQEPFFPS</sequence>
<comment type="caution">
    <text evidence="1">The sequence shown here is derived from an EMBL/GenBank/DDBJ whole genome shotgun (WGS) entry which is preliminary data.</text>
</comment>